<dbReference type="InterPro" id="IPR007096">
    <property type="entry name" value="RNA-dir_Rpol_cat_phage"/>
</dbReference>
<evidence type="ECO:0000256" key="6">
    <source>
        <dbReference type="ARBA" id="ARBA00022953"/>
    </source>
</evidence>
<name>A0A514D3W1_9VIRU</name>
<dbReference type="PROSITE" id="PS50522">
    <property type="entry name" value="RDRP_PHAGE"/>
    <property type="match status" value="1"/>
</dbReference>
<proteinExistence type="predicted"/>
<dbReference type="GO" id="GO:0046872">
    <property type="term" value="F:metal ion binding"/>
    <property type="evidence" value="ECO:0007669"/>
    <property type="project" value="UniProtKB-KW"/>
</dbReference>
<dbReference type="Pfam" id="PF03431">
    <property type="entry name" value="RNA_replicase_B"/>
    <property type="match status" value="1"/>
</dbReference>
<feature type="binding site" evidence="9">
    <location>
        <position position="255"/>
    </location>
    <ligand>
        <name>Mg(2+)</name>
        <dbReference type="ChEBI" id="CHEBI:18420"/>
        <label>2</label>
    </ligand>
</feature>
<keyword evidence="9" id="KW-0479">Metal-binding</keyword>
<sequence>MTQVTRFDHRVIMDMLISLDCARSLTVAILYRNNEFAQIVNLIFNPMDYNDLINARDSLQATELLRKHEDLPTNIDKSSVAFDAFALAEVVCSESNKRIYGSNSHATKRFVSSRKISTCLGSFHPEDMFEFAGWGPGVTIALRGSDATSLNKFQCNQESTVPLANFIAPFLGSQYPNWPVRIRHYEGNRVITVPKNAKTDRIIAVEPSLNLFFQKGIGTMIRKRLAFSGIDLNDQQKNKDWARYASSSNLLATVDFSAASDTISYACVHDLFQSSDWFKVMDLLRSPRGLNTNTDSLIEYEKFSSMGNGFTFELESLIFWSLAKACVPDDHPLNDMVSVYGDDVIIPVEFLPSYIELCTFYGFTINTKKSFSSSYYRESCGGHYWNGVDITPVYLRRSLAGKRQKMIFHNQLIELSIRLIGDGFRSKRYRHIIALLRTESEVKNPVPRGFGDLGLITSFDECSPTFCRKYHRGYYVKISSFKPSTFESDSESVGLTRLYDLWKSGHRELRDSLPLGNKIVIPRRGRYRVSTTWTPDWPGLGIWV</sequence>
<feature type="binding site" evidence="9">
    <location>
        <position position="342"/>
    </location>
    <ligand>
        <name>Mg(2+)</name>
        <dbReference type="ChEBI" id="CHEBI:18420"/>
        <label>2</label>
    </ligand>
</feature>
<evidence type="ECO:0000256" key="9">
    <source>
        <dbReference type="PIRSR" id="PIRSR605093-1"/>
    </source>
</evidence>
<dbReference type="GO" id="GO:0003968">
    <property type="term" value="F:RNA-directed RNA polymerase activity"/>
    <property type="evidence" value="ECO:0007669"/>
    <property type="project" value="UniProtKB-KW"/>
</dbReference>
<dbReference type="InterPro" id="IPR005093">
    <property type="entry name" value="RNArep_beta"/>
</dbReference>
<keyword evidence="4" id="KW-0548">Nucleotidyltransferase</keyword>
<dbReference type="GO" id="GO:0000166">
    <property type="term" value="F:nucleotide binding"/>
    <property type="evidence" value="ECO:0007669"/>
    <property type="project" value="UniProtKB-KW"/>
</dbReference>
<dbReference type="GO" id="GO:0039694">
    <property type="term" value="P:viral RNA genome replication"/>
    <property type="evidence" value="ECO:0007669"/>
    <property type="project" value="InterPro"/>
</dbReference>
<dbReference type="EC" id="2.7.7.48" evidence="1"/>
<comment type="cofactor">
    <cofactor evidence="9">
        <name>Mg(2+)</name>
        <dbReference type="ChEBI" id="CHEBI:18420"/>
    </cofactor>
    <text evidence="9">Binds 2 Mg(2+) per subunit.</text>
</comment>
<organism evidence="11">
    <name type="scientific">Leviviridae sp</name>
    <dbReference type="NCBI Taxonomy" id="2027243"/>
    <lineage>
        <taxon>Viruses</taxon>
        <taxon>Riboviria</taxon>
        <taxon>Orthornavirae</taxon>
        <taxon>Lenarviricota</taxon>
        <taxon>Leviviricetes</taxon>
        <taxon>Norzivirales</taxon>
        <taxon>Fiersviridae</taxon>
    </lineage>
</organism>
<keyword evidence="3" id="KW-0808">Transferase</keyword>
<evidence type="ECO:0000256" key="8">
    <source>
        <dbReference type="ARBA" id="ARBA00048744"/>
    </source>
</evidence>
<comment type="catalytic activity">
    <reaction evidence="8">
        <text>RNA(n) + a ribonucleoside 5'-triphosphate = RNA(n+1) + diphosphate</text>
        <dbReference type="Rhea" id="RHEA:21248"/>
        <dbReference type="Rhea" id="RHEA-COMP:14527"/>
        <dbReference type="Rhea" id="RHEA-COMP:17342"/>
        <dbReference type="ChEBI" id="CHEBI:33019"/>
        <dbReference type="ChEBI" id="CHEBI:61557"/>
        <dbReference type="ChEBI" id="CHEBI:140395"/>
        <dbReference type="EC" id="2.7.7.48"/>
    </reaction>
</comment>
<dbReference type="EMBL" id="MN033969">
    <property type="protein sequence ID" value="QDH88259.1"/>
    <property type="molecule type" value="Genomic_RNA"/>
</dbReference>
<evidence type="ECO:0000256" key="2">
    <source>
        <dbReference type="ARBA" id="ARBA00022484"/>
    </source>
</evidence>
<evidence type="ECO:0000256" key="4">
    <source>
        <dbReference type="ARBA" id="ARBA00022695"/>
    </source>
</evidence>
<keyword evidence="2 11" id="KW-0696">RNA-directed RNA polymerase</keyword>
<feature type="domain" description="RdRp catalytic" evidence="10">
    <location>
        <begin position="240"/>
        <end position="374"/>
    </location>
</feature>
<protein>
    <recommendedName>
        <fullName evidence="1">RNA-directed RNA polymerase</fullName>
        <ecNumber evidence="1">2.7.7.48</ecNumber>
    </recommendedName>
    <alternativeName>
        <fullName evidence="7">RNA replicase beta chain</fullName>
    </alternativeName>
</protein>
<accession>A0A514D3W1</accession>
<gene>
    <name evidence="11" type="ORF">H1RhizoLitter3774_000003</name>
</gene>
<evidence type="ECO:0000256" key="7">
    <source>
        <dbReference type="ARBA" id="ARBA00030248"/>
    </source>
</evidence>
<evidence type="ECO:0000256" key="3">
    <source>
        <dbReference type="ARBA" id="ARBA00022679"/>
    </source>
</evidence>
<evidence type="ECO:0000256" key="5">
    <source>
        <dbReference type="ARBA" id="ARBA00022741"/>
    </source>
</evidence>
<dbReference type="SUPFAM" id="SSF56672">
    <property type="entry name" value="DNA/RNA polymerases"/>
    <property type="match status" value="1"/>
</dbReference>
<feature type="binding site" evidence="9">
    <location>
        <position position="343"/>
    </location>
    <ligand>
        <name>Mg(2+)</name>
        <dbReference type="ChEBI" id="CHEBI:18420"/>
        <label>2</label>
    </ligand>
</feature>
<keyword evidence="5" id="KW-0547">Nucleotide-binding</keyword>
<dbReference type="InterPro" id="IPR043502">
    <property type="entry name" value="DNA/RNA_pol_sf"/>
</dbReference>
<evidence type="ECO:0000256" key="1">
    <source>
        <dbReference type="ARBA" id="ARBA00012494"/>
    </source>
</evidence>
<keyword evidence="6" id="KW-0693">Viral RNA replication</keyword>
<reference evidence="11" key="1">
    <citation type="submission" date="2019-05" db="EMBL/GenBank/DDBJ databases">
        <title>Metatranscriptomic reconstruction reveals RNA viruses with the potential to shape carbon cycling in soil.</title>
        <authorList>
            <person name="Starr E.P."/>
            <person name="Nuccio E."/>
            <person name="Pett-Ridge J."/>
            <person name="Banfield J.F."/>
            <person name="Firestone M.K."/>
        </authorList>
    </citation>
    <scope>NUCLEOTIDE SEQUENCE</scope>
    <source>
        <strain evidence="11">H1_Rhizo_Litter_3_774</strain>
    </source>
</reference>
<evidence type="ECO:0000259" key="10">
    <source>
        <dbReference type="PROSITE" id="PS50522"/>
    </source>
</evidence>
<keyword evidence="9" id="KW-0460">Magnesium</keyword>
<evidence type="ECO:0000313" key="11">
    <source>
        <dbReference type="EMBL" id="QDH88259.1"/>
    </source>
</evidence>